<dbReference type="RefSeq" id="WP_089211828.1">
    <property type="nucleotide sequence ID" value="NZ_FZOD01000054.1"/>
</dbReference>
<feature type="compositionally biased region" description="Low complexity" evidence="1">
    <location>
        <begin position="277"/>
        <end position="286"/>
    </location>
</feature>
<reference evidence="2 3" key="1">
    <citation type="submission" date="2017-06" db="EMBL/GenBank/DDBJ databases">
        <authorList>
            <person name="Kim H.J."/>
            <person name="Triplett B.A."/>
        </authorList>
    </citation>
    <scope>NUCLEOTIDE SEQUENCE [LARGE SCALE GENOMIC DNA]</scope>
    <source>
        <strain evidence="2 3">CGMCC 4.2132</strain>
    </source>
</reference>
<accession>A0A239NCT6</accession>
<feature type="region of interest" description="Disordered" evidence="1">
    <location>
        <begin position="191"/>
        <end position="224"/>
    </location>
</feature>
<dbReference type="OrthoDB" id="3928741at2"/>
<evidence type="ECO:0000313" key="3">
    <source>
        <dbReference type="Proteomes" id="UP000198282"/>
    </source>
</evidence>
<feature type="compositionally biased region" description="Basic and acidic residues" evidence="1">
    <location>
        <begin position="645"/>
        <end position="656"/>
    </location>
</feature>
<feature type="compositionally biased region" description="Pro residues" evidence="1">
    <location>
        <begin position="252"/>
        <end position="261"/>
    </location>
</feature>
<proteinExistence type="predicted"/>
<dbReference type="EMBL" id="FZOD01000054">
    <property type="protein sequence ID" value="SNT51979.1"/>
    <property type="molecule type" value="Genomic_DNA"/>
</dbReference>
<organism evidence="2 3">
    <name type="scientific">Streptosporangium subroseum</name>
    <dbReference type="NCBI Taxonomy" id="106412"/>
    <lineage>
        <taxon>Bacteria</taxon>
        <taxon>Bacillati</taxon>
        <taxon>Actinomycetota</taxon>
        <taxon>Actinomycetes</taxon>
        <taxon>Streptosporangiales</taxon>
        <taxon>Streptosporangiaceae</taxon>
        <taxon>Streptosporangium</taxon>
    </lineage>
</organism>
<dbReference type="Proteomes" id="UP000198282">
    <property type="component" value="Unassembled WGS sequence"/>
</dbReference>
<evidence type="ECO:0000256" key="1">
    <source>
        <dbReference type="SAM" id="MobiDB-lite"/>
    </source>
</evidence>
<protein>
    <submittedName>
        <fullName evidence="2">Uncharacterized protein</fullName>
    </submittedName>
</protein>
<feature type="compositionally biased region" description="Low complexity" evidence="1">
    <location>
        <begin position="580"/>
        <end position="590"/>
    </location>
</feature>
<gene>
    <name evidence="2" type="ORF">SAMN05216276_105423</name>
</gene>
<sequence length="825" mass="87035">MNFSLSDLVPPLRWSDAATISLLRDQPDLPDAWWRSLPMSRVLAVLGPERLAEILSEIALRHWPAASVGDILPALYVLDPEEADEPCTAIALDRTGSWPGLLALTGHELRDQPFIQPLPVLNALFTAAFARLVAPAPASSPMSAGASGRRAEAPEAAEFEGSLFGARAAAGPATRGVAAENGAELHEAAPAREPWTADAGAGSPSAESAAEHPEAAPEARPSAAPETVFVAKGKAGPLPGAALGSAAKAPKPEPAPEPEAVPVPVLDAAPAPILGAASASDAGSTANKPAGKVRDKAAGKATAEPEPEAGALDVPESESAAEAPPQPVRKRQAEVSAVSAGDVPKARRPVENLHALVDGIFANIEDKRWAVAQNRLFSDAPAAPEALANLFAVQPEVIQELEADLRRELKEWLASDEAAPYRDHLDRVKKVIGKAAPRERLINAADWHSRELHSLDVPAWQFVLATLPDYHLVDEWLVEGDIAELRHRTRDMISSAKSPLTINKALDMVSSLGIHPEVSKEWLENVPQLRILGAGERPPQRSNGSAAPATGRPAPKGARQPPALPAGKPAPKATERLSNGPAGRPPAAAAEHVPSEPDARPPAVAEHVASEPDARPPAVAEHLPSGPAEQPEPVAAQEPVAPPGPEERPAKEPFRPLKDVSLTRRCFRQPDGRWWLRIDVTPEHIQGAECPLPSGFAAYLGMSPGVGRTVNSAVGELVLSWQDRPVLESLRTLLDDVGAKEGSHLFLTLSDEGVLRARHLPAAAKDADPTAHALRLVGYTAAGGTHEQACRVIATRVGMTGPVGLPDLLIRLRERGDRDLLSLLA</sequence>
<feature type="region of interest" description="Disordered" evidence="1">
    <location>
        <begin position="241"/>
        <end position="262"/>
    </location>
</feature>
<feature type="region of interest" description="Disordered" evidence="1">
    <location>
        <begin position="533"/>
        <end position="656"/>
    </location>
</feature>
<feature type="compositionally biased region" description="Low complexity" evidence="1">
    <location>
        <begin position="197"/>
        <end position="208"/>
    </location>
</feature>
<feature type="region of interest" description="Disordered" evidence="1">
    <location>
        <begin position="277"/>
        <end position="341"/>
    </location>
</feature>
<dbReference type="AlphaFoldDB" id="A0A239NCT6"/>
<evidence type="ECO:0000313" key="2">
    <source>
        <dbReference type="EMBL" id="SNT51979.1"/>
    </source>
</evidence>
<keyword evidence="3" id="KW-1185">Reference proteome</keyword>
<feature type="compositionally biased region" description="Low complexity" evidence="1">
    <location>
        <begin position="626"/>
        <end position="639"/>
    </location>
</feature>
<name>A0A239NCT6_9ACTN</name>